<dbReference type="InterPro" id="IPR000623">
    <property type="entry name" value="Shikimate_kinase/TSH1"/>
</dbReference>
<protein>
    <recommendedName>
        <fullName evidence="3 11">Shikimate kinase</fullName>
        <shortName evidence="11">SK</shortName>
        <ecNumber evidence="3 11">2.7.1.71</ecNumber>
    </recommendedName>
</protein>
<keyword evidence="8 11" id="KW-0067">ATP-binding</keyword>
<keyword evidence="11" id="KW-0460">Magnesium</keyword>
<dbReference type="HAMAP" id="MF_00109">
    <property type="entry name" value="Shikimate_kinase"/>
    <property type="match status" value="1"/>
</dbReference>
<evidence type="ECO:0000313" key="12">
    <source>
        <dbReference type="EMBL" id="ADH98175.1"/>
    </source>
</evidence>
<dbReference type="RefSeq" id="WP_013171604.1">
    <property type="nucleotide sequence ID" value="NC_014219.1"/>
</dbReference>
<dbReference type="GO" id="GO:0009073">
    <property type="term" value="P:aromatic amino acid family biosynthetic process"/>
    <property type="evidence" value="ECO:0007669"/>
    <property type="project" value="UniProtKB-KW"/>
</dbReference>
<gene>
    <name evidence="11" type="primary">aroK</name>
    <name evidence="12" type="ordered locus">Bsel_0640</name>
</gene>
<comment type="subunit">
    <text evidence="11">Monomer.</text>
</comment>
<evidence type="ECO:0000256" key="5">
    <source>
        <dbReference type="ARBA" id="ARBA00022679"/>
    </source>
</evidence>
<evidence type="ECO:0000256" key="1">
    <source>
        <dbReference type="ARBA" id="ARBA00004842"/>
    </source>
</evidence>
<keyword evidence="6 11" id="KW-0547">Nucleotide-binding</keyword>
<organism evidence="12 13">
    <name type="scientific">Bacillus selenitireducens (strain ATCC 700615 / DSM 15326 / MLS10)</name>
    <dbReference type="NCBI Taxonomy" id="439292"/>
    <lineage>
        <taxon>Bacteria</taxon>
        <taxon>Bacillati</taxon>
        <taxon>Bacillota</taxon>
        <taxon>Bacilli</taxon>
        <taxon>Bacillales</taxon>
        <taxon>Bacillaceae</taxon>
        <taxon>Salisediminibacterium</taxon>
    </lineage>
</organism>
<evidence type="ECO:0000256" key="8">
    <source>
        <dbReference type="ARBA" id="ARBA00022840"/>
    </source>
</evidence>
<evidence type="ECO:0000313" key="13">
    <source>
        <dbReference type="Proteomes" id="UP000000271"/>
    </source>
</evidence>
<dbReference type="SUPFAM" id="SSF52540">
    <property type="entry name" value="P-loop containing nucleoside triphosphate hydrolases"/>
    <property type="match status" value="1"/>
</dbReference>
<evidence type="ECO:0000256" key="7">
    <source>
        <dbReference type="ARBA" id="ARBA00022777"/>
    </source>
</evidence>
<dbReference type="InterPro" id="IPR031322">
    <property type="entry name" value="Shikimate/glucono_kinase"/>
</dbReference>
<keyword evidence="13" id="KW-1185">Reference proteome</keyword>
<dbReference type="CDD" id="cd00464">
    <property type="entry name" value="SK"/>
    <property type="match status" value="1"/>
</dbReference>
<dbReference type="Pfam" id="PF01202">
    <property type="entry name" value="SKI"/>
    <property type="match status" value="1"/>
</dbReference>
<dbReference type="eggNOG" id="COG0703">
    <property type="taxonomic scope" value="Bacteria"/>
</dbReference>
<evidence type="ECO:0000256" key="9">
    <source>
        <dbReference type="ARBA" id="ARBA00023141"/>
    </source>
</evidence>
<dbReference type="PROSITE" id="PS01128">
    <property type="entry name" value="SHIKIMATE_KINASE"/>
    <property type="match status" value="1"/>
</dbReference>
<dbReference type="GO" id="GO:0000287">
    <property type="term" value="F:magnesium ion binding"/>
    <property type="evidence" value="ECO:0007669"/>
    <property type="project" value="UniProtKB-UniRule"/>
</dbReference>
<feature type="binding site" evidence="11">
    <location>
        <position position="122"/>
    </location>
    <ligand>
        <name>ATP</name>
        <dbReference type="ChEBI" id="CHEBI:30616"/>
    </ligand>
</feature>
<dbReference type="GO" id="GO:0005524">
    <property type="term" value="F:ATP binding"/>
    <property type="evidence" value="ECO:0007669"/>
    <property type="project" value="UniProtKB-UniRule"/>
</dbReference>
<keyword evidence="5 11" id="KW-0808">Transferase</keyword>
<accession>D6XYL7</accession>
<evidence type="ECO:0000256" key="4">
    <source>
        <dbReference type="ARBA" id="ARBA00022605"/>
    </source>
</evidence>
<evidence type="ECO:0000256" key="2">
    <source>
        <dbReference type="ARBA" id="ARBA00006997"/>
    </source>
</evidence>
<comment type="pathway">
    <text evidence="1 11">Metabolic intermediate biosynthesis; chorismate biosynthesis; chorismate from D-erythrose 4-phosphate and phosphoenolpyruvate: step 5/7.</text>
</comment>
<dbReference type="PRINTS" id="PR01100">
    <property type="entry name" value="SHIKIMTKNASE"/>
</dbReference>
<comment type="similarity">
    <text evidence="2 11">Belongs to the shikimate kinase family.</text>
</comment>
<evidence type="ECO:0000256" key="11">
    <source>
        <dbReference type="HAMAP-Rule" id="MF_00109"/>
    </source>
</evidence>
<dbReference type="PANTHER" id="PTHR21087">
    <property type="entry name" value="SHIKIMATE KINASE"/>
    <property type="match status" value="1"/>
</dbReference>
<dbReference type="InterPro" id="IPR027417">
    <property type="entry name" value="P-loop_NTPase"/>
</dbReference>
<dbReference type="Gene3D" id="3.40.50.300">
    <property type="entry name" value="P-loop containing nucleotide triphosphate hydrolases"/>
    <property type="match status" value="1"/>
</dbReference>
<evidence type="ECO:0000256" key="10">
    <source>
        <dbReference type="ARBA" id="ARBA00048567"/>
    </source>
</evidence>
<evidence type="ECO:0000256" key="6">
    <source>
        <dbReference type="ARBA" id="ARBA00022741"/>
    </source>
</evidence>
<keyword evidence="4 11" id="KW-0028">Amino-acid biosynthesis</keyword>
<keyword evidence="11" id="KW-0963">Cytoplasm</keyword>
<comment type="function">
    <text evidence="11">Catalyzes the specific phosphorylation of the 3-hydroxyl group of shikimic acid using ATP as a cosubstrate.</text>
</comment>
<dbReference type="EC" id="2.7.1.71" evidence="3 11"/>
<dbReference type="GO" id="GO:0004765">
    <property type="term" value="F:shikimate kinase activity"/>
    <property type="evidence" value="ECO:0007669"/>
    <property type="project" value="UniProtKB-UniRule"/>
</dbReference>
<dbReference type="GO" id="GO:0008652">
    <property type="term" value="P:amino acid biosynthetic process"/>
    <property type="evidence" value="ECO:0007669"/>
    <property type="project" value="UniProtKB-KW"/>
</dbReference>
<dbReference type="GO" id="GO:0005829">
    <property type="term" value="C:cytosol"/>
    <property type="evidence" value="ECO:0007669"/>
    <property type="project" value="TreeGrafter"/>
</dbReference>
<dbReference type="OrthoDB" id="9800332at2"/>
<comment type="catalytic activity">
    <reaction evidence="10 11">
        <text>shikimate + ATP = 3-phosphoshikimate + ADP + H(+)</text>
        <dbReference type="Rhea" id="RHEA:13121"/>
        <dbReference type="ChEBI" id="CHEBI:15378"/>
        <dbReference type="ChEBI" id="CHEBI:30616"/>
        <dbReference type="ChEBI" id="CHEBI:36208"/>
        <dbReference type="ChEBI" id="CHEBI:145989"/>
        <dbReference type="ChEBI" id="CHEBI:456216"/>
        <dbReference type="EC" id="2.7.1.71"/>
    </reaction>
</comment>
<comment type="subcellular location">
    <subcellularLocation>
        <location evidence="11">Cytoplasm</location>
    </subcellularLocation>
</comment>
<feature type="binding site" evidence="11">
    <location>
        <begin position="14"/>
        <end position="19"/>
    </location>
    <ligand>
        <name>ATP</name>
        <dbReference type="ChEBI" id="CHEBI:30616"/>
    </ligand>
</feature>
<dbReference type="AlphaFoldDB" id="D6XYL7"/>
<feature type="binding site" evidence="11">
    <location>
        <position position="36"/>
    </location>
    <ligand>
        <name>substrate</name>
    </ligand>
</feature>
<comment type="caution">
    <text evidence="11">Lacks conserved residue(s) required for the propagation of feature annotation.</text>
</comment>
<dbReference type="STRING" id="439292.Bsel_0640"/>
<evidence type="ECO:0000256" key="3">
    <source>
        <dbReference type="ARBA" id="ARBA00012154"/>
    </source>
</evidence>
<feature type="binding site" evidence="11">
    <location>
        <position position="140"/>
    </location>
    <ligand>
        <name>substrate</name>
    </ligand>
</feature>
<keyword evidence="7 11" id="KW-0418">Kinase</keyword>
<dbReference type="HOGENOM" id="CLU_057607_2_2_9"/>
<dbReference type="GO" id="GO:0009423">
    <property type="term" value="P:chorismate biosynthetic process"/>
    <property type="evidence" value="ECO:0007669"/>
    <property type="project" value="UniProtKB-UniRule"/>
</dbReference>
<dbReference type="EMBL" id="CP001791">
    <property type="protein sequence ID" value="ADH98175.1"/>
    <property type="molecule type" value="Genomic_DNA"/>
</dbReference>
<dbReference type="UniPathway" id="UPA00053">
    <property type="reaction ID" value="UER00088"/>
</dbReference>
<name>D6XYL7_BACIE</name>
<feature type="binding site" evidence="11">
    <location>
        <position position="61"/>
    </location>
    <ligand>
        <name>substrate</name>
    </ligand>
</feature>
<dbReference type="Proteomes" id="UP000000271">
    <property type="component" value="Chromosome"/>
</dbReference>
<dbReference type="InterPro" id="IPR023000">
    <property type="entry name" value="Shikimate_kinase_CS"/>
</dbReference>
<dbReference type="KEGG" id="bse:Bsel_0640"/>
<reference evidence="12" key="1">
    <citation type="submission" date="2009-10" db="EMBL/GenBank/DDBJ databases">
        <title>Complete sequence of Bacillus selenitireducens MLS10.</title>
        <authorList>
            <consortium name="US DOE Joint Genome Institute"/>
            <person name="Lucas S."/>
            <person name="Copeland A."/>
            <person name="Lapidus A."/>
            <person name="Glavina del Rio T."/>
            <person name="Dalin E."/>
            <person name="Tice H."/>
            <person name="Bruce D."/>
            <person name="Goodwin L."/>
            <person name="Pitluck S."/>
            <person name="Sims D."/>
            <person name="Brettin T."/>
            <person name="Detter J.C."/>
            <person name="Han C."/>
            <person name="Larimer F."/>
            <person name="Land M."/>
            <person name="Hauser L."/>
            <person name="Kyrpides N."/>
            <person name="Ovchinnikova G."/>
            <person name="Stolz J."/>
        </authorList>
    </citation>
    <scope>NUCLEOTIDE SEQUENCE [LARGE SCALE GENOMIC DNA]</scope>
    <source>
        <strain evidence="12">MLS10</strain>
    </source>
</reference>
<sequence>MQKSSTIVLIGFMGVGKTTVGEVLARKTGRPFTDTDDAIVEAFGGMPIPEIFRTYGEPAFRKKEREVITSLVEEKEGVLSLGGGAFKQESIRDLCLQKATVVYLDMTFERWKERLGDLVDSRPLLQGKSMEEIESFFYERRSLYQDHHIHTKTDDLSPEEVAEVILRDFR</sequence>
<keyword evidence="9 11" id="KW-0057">Aromatic amino acid biosynthesis</keyword>
<feature type="binding site" evidence="11">
    <location>
        <position position="83"/>
    </location>
    <ligand>
        <name>substrate</name>
    </ligand>
</feature>
<feature type="binding site" evidence="11">
    <location>
        <position position="18"/>
    </location>
    <ligand>
        <name>Mg(2+)</name>
        <dbReference type="ChEBI" id="CHEBI:18420"/>
    </ligand>
</feature>
<keyword evidence="11" id="KW-0479">Metal-binding</keyword>
<dbReference type="PANTHER" id="PTHR21087:SF16">
    <property type="entry name" value="SHIKIMATE KINASE 1, CHLOROPLASTIC"/>
    <property type="match status" value="1"/>
</dbReference>
<comment type="cofactor">
    <cofactor evidence="11">
        <name>Mg(2+)</name>
        <dbReference type="ChEBI" id="CHEBI:18420"/>
    </cofactor>
    <text evidence="11">Binds 1 Mg(2+) ion per subunit.</text>
</comment>
<proteinExistence type="inferred from homology"/>